<sequence length="129" mass="13706">MSSPLPYADRGNDASDPRTPPSVYLPQTAPPPAYDAYADPAAAHGWQNAYDETRELPPVAAGEPAPPGRADGEPAPPGGARRVTLRTGRAVAFRAQVPAGGAGAGPPRHRVRVARWRPCRRSAPCPWRR</sequence>
<dbReference type="RefSeq" id="WP_346154010.1">
    <property type="nucleotide sequence ID" value="NZ_BAAAUW010000034.1"/>
</dbReference>
<protein>
    <submittedName>
        <fullName evidence="2">Uncharacterized protein</fullName>
    </submittedName>
</protein>
<name>A0ABP6R598_9ACTN</name>
<evidence type="ECO:0000256" key="1">
    <source>
        <dbReference type="SAM" id="MobiDB-lite"/>
    </source>
</evidence>
<accession>A0ABP6R598</accession>
<reference evidence="3" key="1">
    <citation type="journal article" date="2019" name="Int. J. Syst. Evol. Microbiol.">
        <title>The Global Catalogue of Microorganisms (GCM) 10K type strain sequencing project: providing services to taxonomists for standard genome sequencing and annotation.</title>
        <authorList>
            <consortium name="The Broad Institute Genomics Platform"/>
            <consortium name="The Broad Institute Genome Sequencing Center for Infectious Disease"/>
            <person name="Wu L."/>
            <person name="Ma J."/>
        </authorList>
    </citation>
    <scope>NUCLEOTIDE SEQUENCE [LARGE SCALE GENOMIC DNA]</scope>
    <source>
        <strain evidence="3">JCM 9381</strain>
    </source>
</reference>
<organism evidence="2 3">
    <name type="scientific">Streptomyces labedae</name>
    <dbReference type="NCBI Taxonomy" id="285569"/>
    <lineage>
        <taxon>Bacteria</taxon>
        <taxon>Bacillati</taxon>
        <taxon>Actinomycetota</taxon>
        <taxon>Actinomycetes</taxon>
        <taxon>Kitasatosporales</taxon>
        <taxon>Streptomycetaceae</taxon>
        <taxon>Streptomyces</taxon>
    </lineage>
</organism>
<feature type="region of interest" description="Disordered" evidence="1">
    <location>
        <begin position="1"/>
        <end position="81"/>
    </location>
</feature>
<gene>
    <name evidence="2" type="ORF">GCM10010469_55000</name>
</gene>
<feature type="compositionally biased region" description="Low complexity" evidence="1">
    <location>
        <begin position="34"/>
        <end position="43"/>
    </location>
</feature>
<keyword evidence="3" id="KW-1185">Reference proteome</keyword>
<dbReference type="EMBL" id="BAAAUW010000034">
    <property type="protein sequence ID" value="GAA3274649.1"/>
    <property type="molecule type" value="Genomic_DNA"/>
</dbReference>
<proteinExistence type="predicted"/>
<dbReference type="Proteomes" id="UP001500728">
    <property type="component" value="Unassembled WGS sequence"/>
</dbReference>
<evidence type="ECO:0000313" key="3">
    <source>
        <dbReference type="Proteomes" id="UP001500728"/>
    </source>
</evidence>
<comment type="caution">
    <text evidence="2">The sequence shown here is derived from an EMBL/GenBank/DDBJ whole genome shotgun (WGS) entry which is preliminary data.</text>
</comment>
<evidence type="ECO:0000313" key="2">
    <source>
        <dbReference type="EMBL" id="GAA3274649.1"/>
    </source>
</evidence>